<proteinExistence type="predicted"/>
<dbReference type="RefSeq" id="WP_289827449.1">
    <property type="nucleotide sequence ID" value="NZ_JAUEIR010000007.1"/>
</dbReference>
<dbReference type="PROSITE" id="PS51257">
    <property type="entry name" value="PROKAR_LIPOPROTEIN"/>
    <property type="match status" value="1"/>
</dbReference>
<keyword evidence="2" id="KW-0732">Signal</keyword>
<name>A0AAW7K2M1_9ACTN</name>
<feature type="region of interest" description="Disordered" evidence="1">
    <location>
        <begin position="24"/>
        <end position="51"/>
    </location>
</feature>
<gene>
    <name evidence="3" type="ORF">QVN40_09025</name>
</gene>
<feature type="signal peptide" evidence="2">
    <location>
        <begin position="1"/>
        <end position="24"/>
    </location>
</feature>
<evidence type="ECO:0008006" key="5">
    <source>
        <dbReference type="Google" id="ProtNLM"/>
    </source>
</evidence>
<dbReference type="EMBL" id="JAUEIR010000007">
    <property type="protein sequence ID" value="MDN0069836.1"/>
    <property type="molecule type" value="Genomic_DNA"/>
</dbReference>
<feature type="compositionally biased region" description="Low complexity" evidence="1">
    <location>
        <begin position="34"/>
        <end position="43"/>
    </location>
</feature>
<protein>
    <recommendedName>
        <fullName evidence="5">Lipoprotein</fullName>
    </recommendedName>
</protein>
<sequence>MIKSSLLIITALAGTLALTGCSTASETPADTGSAPAQAAQQTASDNRESGPVTADMLVDGTYEISVDSSSSMFRIVHAELTVADGQMTCAMTLGGTGYEKLFMGTSDEAASASDDQCHFFVEGDDGSYTYTVPVASLDEECDCAAFSIRKQKWYDRTLVFESGNLPESAFRSA</sequence>
<feature type="chain" id="PRO_5043812620" description="Lipoprotein" evidence="2">
    <location>
        <begin position="25"/>
        <end position="173"/>
    </location>
</feature>
<organism evidence="3 4">
    <name type="scientific">Collinsella ihumii</name>
    <dbReference type="NCBI Taxonomy" id="1720204"/>
    <lineage>
        <taxon>Bacteria</taxon>
        <taxon>Bacillati</taxon>
        <taxon>Actinomycetota</taxon>
        <taxon>Coriobacteriia</taxon>
        <taxon>Coriobacteriales</taxon>
        <taxon>Coriobacteriaceae</taxon>
        <taxon>Collinsella</taxon>
    </lineage>
</organism>
<evidence type="ECO:0000313" key="3">
    <source>
        <dbReference type="EMBL" id="MDN0069836.1"/>
    </source>
</evidence>
<evidence type="ECO:0000256" key="1">
    <source>
        <dbReference type="SAM" id="MobiDB-lite"/>
    </source>
</evidence>
<reference evidence="3" key="2">
    <citation type="submission" date="2023-08" db="EMBL/GenBank/DDBJ databases">
        <title>Identification and characterization of horizontal gene transfer across gut microbiota members of farm animals based on homology search.</title>
        <authorList>
            <person name="Schwarzerova J."/>
            <person name="Nykrynova M."/>
            <person name="Jureckova K."/>
            <person name="Cejkova D."/>
            <person name="Rychlik I."/>
        </authorList>
    </citation>
    <scope>NUCLEOTIDE SEQUENCE</scope>
    <source>
        <strain evidence="3">15_COKtk</strain>
    </source>
</reference>
<dbReference type="AlphaFoldDB" id="A0AAW7K2M1"/>
<evidence type="ECO:0000313" key="4">
    <source>
        <dbReference type="Proteomes" id="UP001168505"/>
    </source>
</evidence>
<dbReference type="Proteomes" id="UP001168505">
    <property type="component" value="Unassembled WGS sequence"/>
</dbReference>
<accession>A0AAW7K2M1</accession>
<comment type="caution">
    <text evidence="3">The sequence shown here is derived from an EMBL/GenBank/DDBJ whole genome shotgun (WGS) entry which is preliminary data.</text>
</comment>
<evidence type="ECO:0000256" key="2">
    <source>
        <dbReference type="SAM" id="SignalP"/>
    </source>
</evidence>
<reference evidence="3" key="1">
    <citation type="submission" date="2023-06" db="EMBL/GenBank/DDBJ databases">
        <authorList>
            <person name="Zeman M."/>
            <person name="Kubasova T."/>
            <person name="Jahodarova E."/>
            <person name="Nykrynova M."/>
            <person name="Rychlik I."/>
        </authorList>
    </citation>
    <scope>NUCLEOTIDE SEQUENCE</scope>
    <source>
        <strain evidence="3">15_COKtk</strain>
    </source>
</reference>